<feature type="compositionally biased region" description="Basic residues" evidence="1">
    <location>
        <begin position="11"/>
        <end position="21"/>
    </location>
</feature>
<feature type="region of interest" description="Disordered" evidence="1">
    <location>
        <begin position="1"/>
        <end position="60"/>
    </location>
</feature>
<feature type="compositionally biased region" description="Basic and acidic residues" evidence="1">
    <location>
        <begin position="47"/>
        <end position="60"/>
    </location>
</feature>
<accession>K0SSL9</accession>
<evidence type="ECO:0000256" key="1">
    <source>
        <dbReference type="SAM" id="MobiDB-lite"/>
    </source>
</evidence>
<name>K0SSL9_THAOC</name>
<sequence>GDGGRAERRGRDGRRHGRRGRSRDGGLRVRRGTRRPPPGRPGVARRLGPEEAAHPDDELREVVRVGPPLVQVREVDPAVESDVLVVLLDGHAGHRPYEHGGTPGRVRRGEVQVDGEVVRDASVGVRYRPPEEEDGRRRRAVVEDERLGRRAEVRPEGGAEERSGVPEDALGVAVDAREAVHERAQCRVRHGLSLRGESISVVPSRSAACCPRLLSDTPLLVRSWAKHRSLVPGHFCLLGSGRASACVRALDPRVLAPLARSERDPRPALGSAKSRLVVQARTTQAGSVYGRRV</sequence>
<gene>
    <name evidence="2" type="ORF">THAOC_18286</name>
</gene>
<protein>
    <submittedName>
        <fullName evidence="2">Uncharacterized protein</fullName>
    </submittedName>
</protein>
<reference evidence="2 3" key="1">
    <citation type="journal article" date="2012" name="Genome Biol.">
        <title>Genome and low-iron response of an oceanic diatom adapted to chronic iron limitation.</title>
        <authorList>
            <person name="Lommer M."/>
            <person name="Specht M."/>
            <person name="Roy A.S."/>
            <person name="Kraemer L."/>
            <person name="Andreson R."/>
            <person name="Gutowska M.A."/>
            <person name="Wolf J."/>
            <person name="Bergner S.V."/>
            <person name="Schilhabel M.B."/>
            <person name="Klostermeier U.C."/>
            <person name="Beiko R.G."/>
            <person name="Rosenstiel P."/>
            <person name="Hippler M."/>
            <person name="Laroche J."/>
        </authorList>
    </citation>
    <scope>NUCLEOTIDE SEQUENCE [LARGE SCALE GENOMIC DNA]</scope>
    <source>
        <strain evidence="2 3">CCMP1005</strain>
    </source>
</reference>
<dbReference type="AlphaFoldDB" id="K0SSL9"/>
<proteinExistence type="predicted"/>
<evidence type="ECO:0000313" key="2">
    <source>
        <dbReference type="EMBL" id="EJK61262.1"/>
    </source>
</evidence>
<feature type="non-terminal residue" evidence="2">
    <location>
        <position position="1"/>
    </location>
</feature>
<organism evidence="2 3">
    <name type="scientific">Thalassiosira oceanica</name>
    <name type="common">Marine diatom</name>
    <dbReference type="NCBI Taxonomy" id="159749"/>
    <lineage>
        <taxon>Eukaryota</taxon>
        <taxon>Sar</taxon>
        <taxon>Stramenopiles</taxon>
        <taxon>Ochrophyta</taxon>
        <taxon>Bacillariophyta</taxon>
        <taxon>Coscinodiscophyceae</taxon>
        <taxon>Thalassiosirophycidae</taxon>
        <taxon>Thalassiosirales</taxon>
        <taxon>Thalassiosiraceae</taxon>
        <taxon>Thalassiosira</taxon>
    </lineage>
</organism>
<comment type="caution">
    <text evidence="2">The sequence shown here is derived from an EMBL/GenBank/DDBJ whole genome shotgun (WGS) entry which is preliminary data.</text>
</comment>
<evidence type="ECO:0000313" key="3">
    <source>
        <dbReference type="Proteomes" id="UP000266841"/>
    </source>
</evidence>
<keyword evidence="3" id="KW-1185">Reference proteome</keyword>
<dbReference type="Proteomes" id="UP000266841">
    <property type="component" value="Unassembled WGS sequence"/>
</dbReference>
<feature type="compositionally biased region" description="Basic and acidic residues" evidence="1">
    <location>
        <begin position="1"/>
        <end position="10"/>
    </location>
</feature>
<dbReference type="EMBL" id="AGNL01020239">
    <property type="protein sequence ID" value="EJK61262.1"/>
    <property type="molecule type" value="Genomic_DNA"/>
</dbReference>
<dbReference type="eggNOG" id="ENOG502QYIN">
    <property type="taxonomic scope" value="Eukaryota"/>
</dbReference>